<organism evidence="2 3">
    <name type="scientific">Aquaticitalea lipolytica</name>
    <dbReference type="NCBI Taxonomy" id="1247562"/>
    <lineage>
        <taxon>Bacteria</taxon>
        <taxon>Pseudomonadati</taxon>
        <taxon>Bacteroidota</taxon>
        <taxon>Flavobacteriia</taxon>
        <taxon>Flavobacteriales</taxon>
        <taxon>Flavobacteriaceae</taxon>
        <taxon>Aquaticitalea</taxon>
    </lineage>
</organism>
<name>A0A8J2TT52_9FLAO</name>
<dbReference type="RefSeq" id="WP_188606816.1">
    <property type="nucleotide sequence ID" value="NZ_BMIC01000007.1"/>
</dbReference>
<feature type="transmembrane region" description="Helical" evidence="1">
    <location>
        <begin position="44"/>
        <end position="66"/>
    </location>
</feature>
<sequence>MAPIKFEENIKDKLEKRTIQPSADAWQTLASRLDAKNNKKKSPYYLWLGVAASIVAIMFIASQLFVNNNNTTIETPVIVNTNKETIKKVESENVLQKKDVLTNNVEKESVKELNIKTPKSEKTEVALLTKQKEEKTVLPKEVIVNKTSFEDLKVQQVVAQIQGLKDKGESVTDKDIDALLDQAQKEITLQNIYNETTKTVDANALLQDVESDLQQSFRDKVFNALKSSYNTVKTAVAERNN</sequence>
<dbReference type="Proteomes" id="UP000598120">
    <property type="component" value="Unassembled WGS sequence"/>
</dbReference>
<keyword evidence="3" id="KW-1185">Reference proteome</keyword>
<gene>
    <name evidence="2" type="ORF">GCM10011531_25850</name>
</gene>
<evidence type="ECO:0000256" key="1">
    <source>
        <dbReference type="SAM" id="Phobius"/>
    </source>
</evidence>
<dbReference type="AlphaFoldDB" id="A0A8J2TT52"/>
<protein>
    <recommendedName>
        <fullName evidence="4">Anti-sigma factor</fullName>
    </recommendedName>
</protein>
<dbReference type="EMBL" id="BMIC01000007">
    <property type="protein sequence ID" value="GFZ92832.1"/>
    <property type="molecule type" value="Genomic_DNA"/>
</dbReference>
<comment type="caution">
    <text evidence="2">The sequence shown here is derived from an EMBL/GenBank/DDBJ whole genome shotgun (WGS) entry which is preliminary data.</text>
</comment>
<keyword evidence="1" id="KW-0472">Membrane</keyword>
<proteinExistence type="predicted"/>
<keyword evidence="1" id="KW-0812">Transmembrane</keyword>
<keyword evidence="1" id="KW-1133">Transmembrane helix</keyword>
<reference evidence="2 3" key="1">
    <citation type="journal article" date="2014" name="Int. J. Syst. Evol. Microbiol.">
        <title>Complete genome sequence of Corynebacterium casei LMG S-19264T (=DSM 44701T), isolated from a smear-ripened cheese.</title>
        <authorList>
            <consortium name="US DOE Joint Genome Institute (JGI-PGF)"/>
            <person name="Walter F."/>
            <person name="Albersmeier A."/>
            <person name="Kalinowski J."/>
            <person name="Ruckert C."/>
        </authorList>
    </citation>
    <scope>NUCLEOTIDE SEQUENCE [LARGE SCALE GENOMIC DNA]</scope>
    <source>
        <strain evidence="2 3">CGMCC 1.15295</strain>
    </source>
</reference>
<evidence type="ECO:0000313" key="3">
    <source>
        <dbReference type="Proteomes" id="UP000598120"/>
    </source>
</evidence>
<evidence type="ECO:0000313" key="2">
    <source>
        <dbReference type="EMBL" id="GFZ92832.1"/>
    </source>
</evidence>
<evidence type="ECO:0008006" key="4">
    <source>
        <dbReference type="Google" id="ProtNLM"/>
    </source>
</evidence>
<accession>A0A8J2TT52</accession>